<dbReference type="GO" id="GO:0051017">
    <property type="term" value="P:actin filament bundle assembly"/>
    <property type="evidence" value="ECO:0007669"/>
    <property type="project" value="TreeGrafter"/>
</dbReference>
<dbReference type="InterPro" id="IPR010473">
    <property type="entry name" value="GTPase-bd"/>
</dbReference>
<dbReference type="GO" id="GO:0032153">
    <property type="term" value="C:cell division site"/>
    <property type="evidence" value="ECO:0007669"/>
    <property type="project" value="TreeGrafter"/>
</dbReference>
<evidence type="ECO:0000256" key="1">
    <source>
        <dbReference type="ARBA" id="ARBA00037935"/>
    </source>
</evidence>
<dbReference type="SUPFAM" id="SSF101447">
    <property type="entry name" value="Formin homology 2 domain (FH2 domain)"/>
    <property type="match status" value="1"/>
</dbReference>
<feature type="compositionally biased region" description="Basic and acidic residues" evidence="3">
    <location>
        <begin position="1390"/>
        <end position="1402"/>
    </location>
</feature>
<dbReference type="EMBL" id="MU128915">
    <property type="protein sequence ID" value="KAF9519877.1"/>
    <property type="molecule type" value="Genomic_DNA"/>
</dbReference>
<dbReference type="GO" id="GO:0031267">
    <property type="term" value="F:small GTPase binding"/>
    <property type="evidence" value="ECO:0007669"/>
    <property type="project" value="InterPro"/>
</dbReference>
<dbReference type="PROSITE" id="PS51231">
    <property type="entry name" value="DAD"/>
    <property type="match status" value="1"/>
</dbReference>
<feature type="region of interest" description="Disordered" evidence="3">
    <location>
        <begin position="1503"/>
        <end position="1562"/>
    </location>
</feature>
<dbReference type="GO" id="GO:0015629">
    <property type="term" value="C:actin cytoskeleton"/>
    <property type="evidence" value="ECO:0007669"/>
    <property type="project" value="UniProtKB-ARBA"/>
</dbReference>
<dbReference type="Pfam" id="PF06367">
    <property type="entry name" value="Drf_FH3"/>
    <property type="match status" value="1"/>
</dbReference>
<keyword evidence="2" id="KW-0175">Coiled coil</keyword>
<feature type="region of interest" description="Disordered" evidence="3">
    <location>
        <begin position="87"/>
        <end position="166"/>
    </location>
</feature>
<dbReference type="Pfam" id="PF06371">
    <property type="entry name" value="Drf_GBD"/>
    <property type="match status" value="1"/>
</dbReference>
<evidence type="ECO:0000313" key="7">
    <source>
        <dbReference type="EMBL" id="KAF9519877.1"/>
    </source>
</evidence>
<dbReference type="Pfam" id="PF02181">
    <property type="entry name" value="FH2"/>
    <property type="match status" value="1"/>
</dbReference>
<comment type="similarity">
    <text evidence="1">Belongs to the formin homology family. BNI1 subfamily.</text>
</comment>
<keyword evidence="8" id="KW-1185">Reference proteome</keyword>
<feature type="compositionally biased region" description="Acidic residues" evidence="3">
    <location>
        <begin position="747"/>
        <end position="765"/>
    </location>
</feature>
<dbReference type="PROSITE" id="PS51444">
    <property type="entry name" value="FH2"/>
    <property type="match status" value="1"/>
</dbReference>
<feature type="region of interest" description="Disordered" evidence="3">
    <location>
        <begin position="1389"/>
        <end position="1423"/>
    </location>
</feature>
<evidence type="ECO:0000259" key="6">
    <source>
        <dbReference type="PROSITE" id="PS51444"/>
    </source>
</evidence>
<dbReference type="GO" id="GO:1903475">
    <property type="term" value="P:mitotic actomyosin contractile ring assembly"/>
    <property type="evidence" value="ECO:0007669"/>
    <property type="project" value="TreeGrafter"/>
</dbReference>
<evidence type="ECO:0000256" key="3">
    <source>
        <dbReference type="SAM" id="MobiDB-lite"/>
    </source>
</evidence>
<reference evidence="7" key="1">
    <citation type="journal article" date="2020" name="Nat. Commun.">
        <title>Large-scale genome sequencing of mycorrhizal fungi provides insights into the early evolution of symbiotic traits.</title>
        <authorList>
            <person name="Miyauchi S."/>
            <person name="Kiss E."/>
            <person name="Kuo A."/>
            <person name="Drula E."/>
            <person name="Kohler A."/>
            <person name="Sanchez-Garcia M."/>
            <person name="Morin E."/>
            <person name="Andreopoulos B."/>
            <person name="Barry K.W."/>
            <person name="Bonito G."/>
            <person name="Buee M."/>
            <person name="Carver A."/>
            <person name="Chen C."/>
            <person name="Cichocki N."/>
            <person name="Clum A."/>
            <person name="Culley D."/>
            <person name="Crous P.W."/>
            <person name="Fauchery L."/>
            <person name="Girlanda M."/>
            <person name="Hayes R.D."/>
            <person name="Keri Z."/>
            <person name="LaButti K."/>
            <person name="Lipzen A."/>
            <person name="Lombard V."/>
            <person name="Magnuson J."/>
            <person name="Maillard F."/>
            <person name="Murat C."/>
            <person name="Nolan M."/>
            <person name="Ohm R.A."/>
            <person name="Pangilinan J."/>
            <person name="Pereira M.F."/>
            <person name="Perotto S."/>
            <person name="Peter M."/>
            <person name="Pfister S."/>
            <person name="Riley R."/>
            <person name="Sitrit Y."/>
            <person name="Stielow J.B."/>
            <person name="Szollosi G."/>
            <person name="Zifcakova L."/>
            <person name="Stursova M."/>
            <person name="Spatafora J.W."/>
            <person name="Tedersoo L."/>
            <person name="Vaario L.M."/>
            <person name="Yamada A."/>
            <person name="Yan M."/>
            <person name="Wang P."/>
            <person name="Xu J."/>
            <person name="Bruns T."/>
            <person name="Baldrian P."/>
            <person name="Vilgalys R."/>
            <person name="Dunand C."/>
            <person name="Henrissat B."/>
            <person name="Grigoriev I.V."/>
            <person name="Hibbett D."/>
            <person name="Nagy L.G."/>
            <person name="Martin F.M."/>
        </authorList>
    </citation>
    <scope>NUCLEOTIDE SEQUENCE</scope>
    <source>
        <strain evidence="7">UP504</strain>
    </source>
</reference>
<protein>
    <recommendedName>
        <fullName evidence="9">Cytokinesis protein sepA</fullName>
    </recommendedName>
</protein>
<dbReference type="GO" id="GO:0051016">
    <property type="term" value="P:barbed-end actin filament capping"/>
    <property type="evidence" value="ECO:0007669"/>
    <property type="project" value="TreeGrafter"/>
</dbReference>
<evidence type="ECO:0000256" key="2">
    <source>
        <dbReference type="SAM" id="Coils"/>
    </source>
</evidence>
<feature type="domain" description="FH2" evidence="6">
    <location>
        <begin position="1024"/>
        <end position="1408"/>
    </location>
</feature>
<comment type="caution">
    <text evidence="7">The sequence shown here is derived from an EMBL/GenBank/DDBJ whole genome shotgun (WGS) entry which is preliminary data.</text>
</comment>
<feature type="compositionally biased region" description="Polar residues" evidence="3">
    <location>
        <begin position="890"/>
        <end position="899"/>
    </location>
</feature>
<dbReference type="PANTHER" id="PTHR47102:SF2">
    <property type="entry name" value="PROTEIN BNI1"/>
    <property type="match status" value="1"/>
</dbReference>
<dbReference type="Gene3D" id="1.20.58.2220">
    <property type="entry name" value="Formin, FH2 domain"/>
    <property type="match status" value="1"/>
</dbReference>
<evidence type="ECO:0000259" key="4">
    <source>
        <dbReference type="PROSITE" id="PS51231"/>
    </source>
</evidence>
<feature type="coiled-coil region" evidence="2">
    <location>
        <begin position="665"/>
        <end position="696"/>
    </location>
</feature>
<feature type="region of interest" description="Disordered" evidence="3">
    <location>
        <begin position="829"/>
        <end position="904"/>
    </location>
</feature>
<dbReference type="Gene3D" id="1.25.10.10">
    <property type="entry name" value="Leucine-rich Repeat Variant"/>
    <property type="match status" value="1"/>
</dbReference>
<evidence type="ECO:0008006" key="9">
    <source>
        <dbReference type="Google" id="ProtNLM"/>
    </source>
</evidence>
<feature type="region of interest" description="Disordered" evidence="3">
    <location>
        <begin position="1436"/>
        <end position="1459"/>
    </location>
</feature>
<dbReference type="OrthoDB" id="1104827at2759"/>
<dbReference type="SMART" id="SM01140">
    <property type="entry name" value="Drf_GBD"/>
    <property type="match status" value="1"/>
</dbReference>
<feature type="compositionally biased region" description="Basic and acidic residues" evidence="3">
    <location>
        <begin position="870"/>
        <end position="889"/>
    </location>
</feature>
<organism evidence="7 8">
    <name type="scientific">Hydnum rufescens UP504</name>
    <dbReference type="NCBI Taxonomy" id="1448309"/>
    <lineage>
        <taxon>Eukaryota</taxon>
        <taxon>Fungi</taxon>
        <taxon>Dikarya</taxon>
        <taxon>Basidiomycota</taxon>
        <taxon>Agaricomycotina</taxon>
        <taxon>Agaricomycetes</taxon>
        <taxon>Cantharellales</taxon>
        <taxon>Hydnaceae</taxon>
        <taxon>Hydnum</taxon>
    </lineage>
</organism>
<feature type="compositionally biased region" description="Low complexity" evidence="3">
    <location>
        <begin position="1403"/>
        <end position="1413"/>
    </location>
</feature>
<dbReference type="SUPFAM" id="SSF48371">
    <property type="entry name" value="ARM repeat"/>
    <property type="match status" value="1"/>
</dbReference>
<dbReference type="Gene3D" id="6.10.30.50">
    <property type="match status" value="1"/>
</dbReference>
<dbReference type="GO" id="GO:0043332">
    <property type="term" value="C:mating projection tip"/>
    <property type="evidence" value="ECO:0007669"/>
    <property type="project" value="TreeGrafter"/>
</dbReference>
<sequence>MESIFGRKKSSRPRGNSVALSGSELDERSVPYDKLAPSSRSPIPVQTLSQAMRQGAATASFISAPITNPTLTTDGTDLNIRMRDRFYRNPEGTVNDGPSRNTRTSTSDSHASSNPTSLYNADSASIVSGSTPSSTTTTRPSSSMTVKSDGHRTSPSKYGTVSNPSSGSDLHVHLPHFHLPARSLDEFVFPRPENPADIEALFSQVKSTRGMPDNFNPDLDQKWMIEERAKIAQVKRQTAQGQNPTGVYSKDSPEWYLKKFMDMTVNSKHVASLAVSLRTLPLGWLKTFVDLQGVSVLATALNSINRKGANRREADTTLEYEILKCLKILLNDEASPYGANDAVNHNLTINFIACSLSSSHLPSRRLVLDMLTFLCYYGDAIALTQVLAALDALSVSNNETGRFDYWFRTLDATLSGRGKMGSLVGASDEVRRNAGVESSLNDYAQSNIILIVGILRQTEDFEMRMHYRSQMETAGLGRILERCKEYNFSGLDKQLAQYHELLEDDQRQLMQNFDQDILRDMSDPFDVYRAIMSSVEGTQAFQYFLSAMQHLLLLREEGDMKNRYFQLIDSLVTSVVLDKKQAFSGGLSNTIGLSVERLVAQFGEQERAQAAEKEATEARVQLGRLKLEKEALEEELASVGDGLVGNLKEKLAATEEKLRISRLTTEALQAQVAEQQRVYEEQIQQLELQISELFKMLKESRGFASALETSKGMDRKELIYTISKQMERKKTIGILEGRHRKKKNGDIDDVSDEGSEVDDNAEETEQAQTLRQRRRNTRRRVQIGPNGASIDGTGRTSQFMDAEEERVRLHIEESLAAGAELMVRSVELSHARAHGSSPRRPGGPRVGPPANGLLQPYLHHSTSSGSTGISRDDRDSEYDVSRDSMHTASDDTVPTSASSMDALPNSKNPLGLTFATGPVPLSQQLANKLVSMGKTLPPGAAVPTIARAIFANSAAPPPPPPAPPPPPVGFISPIASVGSPPPPPPPPLMSAKLRTLASPNSSLPTSARSSLSTNALQGMLNSRKDVPIHANQRMKQLQWDKLPQQQAAKTLWSNEAAASKEKEWISKLQSDGVWQEMEEGFKAKQLVLTLVAARKRAELKSVLDPQTKKRVEIIIQRVKKLTPEEIALRILHHSSKEMKDVLPSPEQVGKLNVYRNSDPEELATLHLSDRLMVQLIKIDRLGPRLEGMLYKAKFEESFGLSSKKLVDAGKALQDASAFKELLSLILLIGNFMNGAGIKGGAFGFRVSSINKLVDTKSVNNTTLLHFLERTVAKHFPAMENFLDELEAPADAYRVNLQDVRKDLMEMRDGLKRIRLELGEHFTDVEALQSDDRYGKKMWRFVAEGKDRLADLVDQVTLADATFTEMMTSSEFYGIFKTFRHKCKTENQTAAEERANLEKRRQQAEQARATRAQASEGVDDHKAQEDMDTLLSKLRAGDSVGRKTRRNRVAGNGSKSNVPSAARLVPQLTGPGVGEAADIAKDMLAALKMDGFNSSPALDAPTELAITEEPPVIGSDEAQYPSGGLARDLGSPRSSEGEPDSPTVKLRNDGPNSVEPFDDSEGH</sequence>
<dbReference type="SMART" id="SM00498">
    <property type="entry name" value="FH2"/>
    <property type="match status" value="1"/>
</dbReference>
<gene>
    <name evidence="7" type="ORF">BS47DRAFT_1370603</name>
</gene>
<dbReference type="Gene3D" id="1.10.238.150">
    <property type="entry name" value="Formin, FH3 diaphanous domain"/>
    <property type="match status" value="1"/>
</dbReference>
<evidence type="ECO:0000313" key="8">
    <source>
        <dbReference type="Proteomes" id="UP000886523"/>
    </source>
</evidence>
<dbReference type="InterPro" id="IPR042201">
    <property type="entry name" value="FH2_Formin_sf"/>
</dbReference>
<feature type="compositionally biased region" description="Basic residues" evidence="3">
    <location>
        <begin position="1"/>
        <end position="12"/>
    </location>
</feature>
<feature type="compositionally biased region" description="Polar residues" evidence="3">
    <location>
        <begin position="96"/>
        <end position="122"/>
    </location>
</feature>
<feature type="compositionally biased region" description="Basic residues" evidence="3">
    <location>
        <begin position="771"/>
        <end position="781"/>
    </location>
</feature>
<dbReference type="GO" id="GO:0005938">
    <property type="term" value="C:cell cortex"/>
    <property type="evidence" value="ECO:0007669"/>
    <property type="project" value="UniProtKB-ARBA"/>
</dbReference>
<dbReference type="InterPro" id="IPR016024">
    <property type="entry name" value="ARM-type_fold"/>
</dbReference>
<dbReference type="Proteomes" id="UP000886523">
    <property type="component" value="Unassembled WGS sequence"/>
</dbReference>
<feature type="domain" description="GBD/FH3" evidence="5">
    <location>
        <begin position="190"/>
        <end position="583"/>
    </location>
</feature>
<dbReference type="InterPro" id="IPR015425">
    <property type="entry name" value="FH2_Formin"/>
</dbReference>
<dbReference type="InterPro" id="IPR011989">
    <property type="entry name" value="ARM-like"/>
</dbReference>
<proteinExistence type="inferred from homology"/>
<dbReference type="InterPro" id="IPR014767">
    <property type="entry name" value="DAD_dom"/>
</dbReference>
<dbReference type="PANTHER" id="PTHR47102">
    <property type="entry name" value="PROTEIN BNI1"/>
    <property type="match status" value="1"/>
</dbReference>
<accession>A0A9P6DZU3</accession>
<dbReference type="SMART" id="SM01139">
    <property type="entry name" value="Drf_FH3"/>
    <property type="match status" value="1"/>
</dbReference>
<evidence type="ECO:0000259" key="5">
    <source>
        <dbReference type="PROSITE" id="PS51232"/>
    </source>
</evidence>
<dbReference type="InterPro" id="IPR014768">
    <property type="entry name" value="GBD/FH3_dom"/>
</dbReference>
<feature type="domain" description="DAD" evidence="4">
    <location>
        <begin position="1419"/>
        <end position="1448"/>
    </location>
</feature>
<dbReference type="InterPro" id="IPR010472">
    <property type="entry name" value="FH3_dom"/>
</dbReference>
<feature type="region of interest" description="Disordered" evidence="3">
    <location>
        <begin position="1"/>
        <end position="43"/>
    </location>
</feature>
<feature type="compositionally biased region" description="Polar residues" evidence="3">
    <location>
        <begin position="153"/>
        <end position="166"/>
    </location>
</feature>
<feature type="region of interest" description="Disordered" evidence="3">
    <location>
        <begin position="742"/>
        <end position="797"/>
    </location>
</feature>
<feature type="coiled-coil region" evidence="2">
    <location>
        <begin position="608"/>
        <end position="635"/>
    </location>
</feature>
<name>A0A9P6DZU3_9AGAM</name>
<feature type="compositionally biased region" description="Low complexity" evidence="3">
    <location>
        <begin position="123"/>
        <end position="145"/>
    </location>
</feature>
<dbReference type="GO" id="GO:0003779">
    <property type="term" value="F:actin binding"/>
    <property type="evidence" value="ECO:0007669"/>
    <property type="project" value="InterPro"/>
</dbReference>
<dbReference type="InterPro" id="IPR051661">
    <property type="entry name" value="Actin_filament_regulator"/>
</dbReference>
<dbReference type="PROSITE" id="PS51232">
    <property type="entry name" value="GBD_FH3"/>
    <property type="match status" value="1"/>
</dbReference>